<feature type="transmembrane region" description="Helical" evidence="8">
    <location>
        <begin position="138"/>
        <end position="162"/>
    </location>
</feature>
<sequence>MTSLALFAFLVSLVATLLVRRLALRWHTPYAQDASQRLHVGYVPRLGGLGVLAGWACALAALPLLQRLGMAGNIDWARLALPWWAAALLPAFTGGVLEDLTQRLTVRWRLLLTLVSGLLAWALLGAQVPRLGFGWLDGYWSAAPWLGVALAVFAVTGLPHAFNLIDGVNGLAGTVALVVCLAFAHVAIQLGDRELASIAIALAAATAGFLFWNYPRGLVFAGDSGAYLWGLVIAMLSVLLVQRHPGVSPWFPVLVLMYPVWETIFSIYRKLARGDSPGMADALHLHQLIYRRLACSVLQEDEAAAMLKRNSRTAPYLWGFLLLTVAPAVLFWRNSAVLLAFCLLFAASYVAAYLSLVHFKAQRVFGRRSDS</sequence>
<feature type="transmembrane region" description="Helical" evidence="8">
    <location>
        <begin position="316"/>
        <end position="332"/>
    </location>
</feature>
<keyword evidence="7" id="KW-0479">Metal-binding</keyword>
<comment type="subcellular location">
    <subcellularLocation>
        <location evidence="1">Cell membrane</location>
        <topology evidence="1">Multi-pass membrane protein</topology>
    </subcellularLocation>
</comment>
<accession>A0AAW6RIG3</accession>
<keyword evidence="2" id="KW-1003">Cell membrane</keyword>
<keyword evidence="3" id="KW-0808">Transferase</keyword>
<dbReference type="InterPro" id="IPR000715">
    <property type="entry name" value="Glycosyl_transferase_4"/>
</dbReference>
<dbReference type="Proteomes" id="UP001237156">
    <property type="component" value="Unassembled WGS sequence"/>
</dbReference>
<dbReference type="GO" id="GO:0005886">
    <property type="term" value="C:plasma membrane"/>
    <property type="evidence" value="ECO:0007669"/>
    <property type="project" value="UniProtKB-SubCell"/>
</dbReference>
<evidence type="ECO:0000313" key="10">
    <source>
        <dbReference type="Proteomes" id="UP001237156"/>
    </source>
</evidence>
<keyword evidence="6 8" id="KW-0472">Membrane</keyword>
<protein>
    <submittedName>
        <fullName evidence="9">Glycosyltransferase</fullName>
    </submittedName>
</protein>
<dbReference type="GO" id="GO:0044038">
    <property type="term" value="P:cell wall macromolecule biosynthetic process"/>
    <property type="evidence" value="ECO:0007669"/>
    <property type="project" value="TreeGrafter"/>
</dbReference>
<feature type="binding site" evidence="7">
    <location>
        <position position="163"/>
    </location>
    <ligand>
        <name>Mg(2+)</name>
        <dbReference type="ChEBI" id="CHEBI:18420"/>
    </ligand>
</feature>
<dbReference type="RefSeq" id="WP_279523539.1">
    <property type="nucleotide sequence ID" value="NZ_JARVII010000002.1"/>
</dbReference>
<evidence type="ECO:0000256" key="5">
    <source>
        <dbReference type="ARBA" id="ARBA00022989"/>
    </source>
</evidence>
<evidence type="ECO:0000313" key="9">
    <source>
        <dbReference type="EMBL" id="MDG9698437.1"/>
    </source>
</evidence>
<evidence type="ECO:0000256" key="4">
    <source>
        <dbReference type="ARBA" id="ARBA00022692"/>
    </source>
</evidence>
<dbReference type="GO" id="GO:0009103">
    <property type="term" value="P:lipopolysaccharide biosynthetic process"/>
    <property type="evidence" value="ECO:0007669"/>
    <property type="project" value="TreeGrafter"/>
</dbReference>
<evidence type="ECO:0000256" key="8">
    <source>
        <dbReference type="SAM" id="Phobius"/>
    </source>
</evidence>
<evidence type="ECO:0000256" key="3">
    <source>
        <dbReference type="ARBA" id="ARBA00022679"/>
    </source>
</evidence>
<dbReference type="Pfam" id="PF00953">
    <property type="entry name" value="Glycos_transf_4"/>
    <property type="match status" value="1"/>
</dbReference>
<evidence type="ECO:0000256" key="6">
    <source>
        <dbReference type="ARBA" id="ARBA00023136"/>
    </source>
</evidence>
<dbReference type="AlphaFoldDB" id="A0AAW6RIG3"/>
<keyword evidence="4 8" id="KW-0812">Transmembrane</keyword>
<dbReference type="GO" id="GO:0016780">
    <property type="term" value="F:phosphotransferase activity, for other substituted phosphate groups"/>
    <property type="evidence" value="ECO:0007669"/>
    <property type="project" value="InterPro"/>
</dbReference>
<proteinExistence type="predicted"/>
<dbReference type="CDD" id="cd06912">
    <property type="entry name" value="GT_MraY_like"/>
    <property type="match status" value="1"/>
</dbReference>
<comment type="cofactor">
    <cofactor evidence="7">
        <name>Mg(2+)</name>
        <dbReference type="ChEBI" id="CHEBI:18420"/>
    </cofactor>
</comment>
<feature type="transmembrane region" description="Helical" evidence="8">
    <location>
        <begin position="47"/>
        <end position="65"/>
    </location>
</feature>
<keyword evidence="7" id="KW-0460">Magnesium</keyword>
<dbReference type="GO" id="GO:0046872">
    <property type="term" value="F:metal ion binding"/>
    <property type="evidence" value="ECO:0007669"/>
    <property type="project" value="UniProtKB-KW"/>
</dbReference>
<comment type="caution">
    <text evidence="9">The sequence shown here is derived from an EMBL/GenBank/DDBJ whole genome shotgun (WGS) entry which is preliminary data.</text>
</comment>
<evidence type="ECO:0000256" key="1">
    <source>
        <dbReference type="ARBA" id="ARBA00004651"/>
    </source>
</evidence>
<organism evidence="9 10">
    <name type="scientific">Ottowia cancrivicina</name>
    <dbReference type="NCBI Taxonomy" id="3040346"/>
    <lineage>
        <taxon>Bacteria</taxon>
        <taxon>Pseudomonadati</taxon>
        <taxon>Pseudomonadota</taxon>
        <taxon>Betaproteobacteria</taxon>
        <taxon>Burkholderiales</taxon>
        <taxon>Comamonadaceae</taxon>
        <taxon>Ottowia</taxon>
    </lineage>
</organism>
<evidence type="ECO:0000256" key="7">
    <source>
        <dbReference type="PIRSR" id="PIRSR600715-1"/>
    </source>
</evidence>
<evidence type="ECO:0000256" key="2">
    <source>
        <dbReference type="ARBA" id="ARBA00022475"/>
    </source>
</evidence>
<reference evidence="9 10" key="1">
    <citation type="submission" date="2023-04" db="EMBL/GenBank/DDBJ databases">
        <title>Ottowia paracancer sp. nov., isolated from human stomach.</title>
        <authorList>
            <person name="Song Y."/>
        </authorList>
    </citation>
    <scope>NUCLEOTIDE SEQUENCE [LARGE SCALE GENOMIC DNA]</scope>
    <source>
        <strain evidence="9 10">10c7w1</strain>
    </source>
</reference>
<feature type="transmembrane region" description="Helical" evidence="8">
    <location>
        <begin position="108"/>
        <end position="126"/>
    </location>
</feature>
<keyword evidence="10" id="KW-1185">Reference proteome</keyword>
<dbReference type="PANTHER" id="PTHR22926:SF3">
    <property type="entry name" value="UNDECAPRENYL-PHOSPHATE ALPHA-N-ACETYLGLUCOSAMINYL 1-PHOSPHATE TRANSFERASE"/>
    <property type="match status" value="1"/>
</dbReference>
<dbReference type="GO" id="GO:0071555">
    <property type="term" value="P:cell wall organization"/>
    <property type="evidence" value="ECO:0007669"/>
    <property type="project" value="TreeGrafter"/>
</dbReference>
<dbReference type="EMBL" id="JARVII010000002">
    <property type="protein sequence ID" value="MDG9698437.1"/>
    <property type="molecule type" value="Genomic_DNA"/>
</dbReference>
<keyword evidence="5 8" id="KW-1133">Transmembrane helix</keyword>
<feature type="transmembrane region" description="Helical" evidence="8">
    <location>
        <begin position="338"/>
        <end position="359"/>
    </location>
</feature>
<feature type="transmembrane region" description="Helical" evidence="8">
    <location>
        <begin position="168"/>
        <end position="188"/>
    </location>
</feature>
<feature type="transmembrane region" description="Helical" evidence="8">
    <location>
        <begin position="226"/>
        <end position="242"/>
    </location>
</feature>
<feature type="binding site" evidence="7">
    <location>
        <position position="223"/>
    </location>
    <ligand>
        <name>Mg(2+)</name>
        <dbReference type="ChEBI" id="CHEBI:18420"/>
    </ligand>
</feature>
<feature type="transmembrane region" description="Helical" evidence="8">
    <location>
        <begin position="195"/>
        <end position="214"/>
    </location>
</feature>
<dbReference type="PANTHER" id="PTHR22926">
    <property type="entry name" value="PHOSPHO-N-ACETYLMURAMOYL-PENTAPEPTIDE-TRANSFERASE"/>
    <property type="match status" value="1"/>
</dbReference>
<name>A0AAW6RIG3_9BURK</name>
<feature type="transmembrane region" description="Helical" evidence="8">
    <location>
        <begin position="77"/>
        <end position="96"/>
    </location>
</feature>
<gene>
    <name evidence="9" type="ORF">QB898_01665</name>
</gene>